<dbReference type="InterPro" id="IPR011043">
    <property type="entry name" value="Gal_Oxase/kelch_b-propeller"/>
</dbReference>
<comment type="caution">
    <text evidence="2">The sequence shown here is derived from an EMBL/GenBank/DDBJ whole genome shotgun (WGS) entry which is preliminary data.</text>
</comment>
<protein>
    <recommendedName>
        <fullName evidence="1">F-box domain-containing protein</fullName>
    </recommendedName>
</protein>
<organism evidence="2 3">
    <name type="scientific">Heracleum sosnowskyi</name>
    <dbReference type="NCBI Taxonomy" id="360622"/>
    <lineage>
        <taxon>Eukaryota</taxon>
        <taxon>Viridiplantae</taxon>
        <taxon>Streptophyta</taxon>
        <taxon>Embryophyta</taxon>
        <taxon>Tracheophyta</taxon>
        <taxon>Spermatophyta</taxon>
        <taxon>Magnoliopsida</taxon>
        <taxon>eudicotyledons</taxon>
        <taxon>Gunneridae</taxon>
        <taxon>Pentapetalae</taxon>
        <taxon>asterids</taxon>
        <taxon>campanulids</taxon>
        <taxon>Apiales</taxon>
        <taxon>Apiaceae</taxon>
        <taxon>Apioideae</taxon>
        <taxon>apioid superclade</taxon>
        <taxon>Tordylieae</taxon>
        <taxon>Tordyliinae</taxon>
        <taxon>Heracleum</taxon>
    </lineage>
</organism>
<evidence type="ECO:0000259" key="1">
    <source>
        <dbReference type="Pfam" id="PF00646"/>
    </source>
</evidence>
<accession>A0AAD8MTY2</accession>
<evidence type="ECO:0000313" key="3">
    <source>
        <dbReference type="Proteomes" id="UP001237642"/>
    </source>
</evidence>
<gene>
    <name evidence="2" type="ORF">POM88_021573</name>
</gene>
<evidence type="ECO:0000313" key="2">
    <source>
        <dbReference type="EMBL" id="KAK1383838.1"/>
    </source>
</evidence>
<reference evidence="2" key="2">
    <citation type="submission" date="2023-05" db="EMBL/GenBank/DDBJ databases">
        <authorList>
            <person name="Schelkunov M.I."/>
        </authorList>
    </citation>
    <scope>NUCLEOTIDE SEQUENCE</scope>
    <source>
        <strain evidence="2">Hsosn_3</strain>
        <tissue evidence="2">Leaf</tissue>
    </source>
</reference>
<dbReference type="Gene3D" id="1.20.1280.50">
    <property type="match status" value="1"/>
</dbReference>
<dbReference type="Pfam" id="PF00646">
    <property type="entry name" value="F-box"/>
    <property type="match status" value="1"/>
</dbReference>
<dbReference type="PANTHER" id="PTHR31672">
    <property type="entry name" value="BNACNNG10540D PROTEIN"/>
    <property type="match status" value="1"/>
</dbReference>
<dbReference type="SUPFAM" id="SSF81383">
    <property type="entry name" value="F-box domain"/>
    <property type="match status" value="1"/>
</dbReference>
<dbReference type="EMBL" id="JAUIZM010000005">
    <property type="protein sequence ID" value="KAK1383838.1"/>
    <property type="molecule type" value="Genomic_DNA"/>
</dbReference>
<dbReference type="SUPFAM" id="SSF50965">
    <property type="entry name" value="Galactose oxidase, central domain"/>
    <property type="match status" value="1"/>
</dbReference>
<dbReference type="AlphaFoldDB" id="A0AAD8MTY2"/>
<dbReference type="InterPro" id="IPR001810">
    <property type="entry name" value="F-box_dom"/>
</dbReference>
<name>A0AAD8MTY2_9APIA</name>
<dbReference type="Proteomes" id="UP001237642">
    <property type="component" value="Unassembled WGS sequence"/>
</dbReference>
<dbReference type="InterPro" id="IPR050796">
    <property type="entry name" value="SCF_F-box_component"/>
</dbReference>
<keyword evidence="3" id="KW-1185">Reference proteome</keyword>
<dbReference type="NCBIfam" id="TIGR01640">
    <property type="entry name" value="F_box_assoc_1"/>
    <property type="match status" value="1"/>
</dbReference>
<dbReference type="InterPro" id="IPR036047">
    <property type="entry name" value="F-box-like_dom_sf"/>
</dbReference>
<dbReference type="PANTHER" id="PTHR31672:SF13">
    <property type="entry name" value="F-BOX PROTEIN CPR30-LIKE"/>
    <property type="match status" value="1"/>
</dbReference>
<sequence>MSDHPSIKNPMARSFPESEDILSEIFKRLPVQSLRRCMHVEKLWYYLIQTPDFVTLHFNYHKNRTIENKYLLFSLPSNRKRRISLRYDNEQCDEYYKIQIPLDVSLFSSNISWKIYGISNGLLCLSCLRLKRDSIVYLWNPAVRKIKKLPASPYSDIVRSCRVHLAFGYSAKSNDFKVVKFTIFGEGSSFTIDVYSLSCNSWENLVSYTCGDSPLPFKLSNNSVFVNDSAFWVGKKRVGDIAIIVQFNMEDKTIIQMILPEYRFFSAFIQSWGELLYVSAVDRNTFKTWVLKCRLTEEGDKYIIWDEKLSINLQGKYAWLPLGFTNDGQMILRKSEEFGYVSCDVNSESKEFVDLWPSIDSDCCADLRAETIFVFMESLVLLDDDK</sequence>
<reference evidence="2" key="1">
    <citation type="submission" date="2023-02" db="EMBL/GenBank/DDBJ databases">
        <title>Genome of toxic invasive species Heracleum sosnowskyi carries increased number of genes despite the absence of recent whole-genome duplications.</title>
        <authorList>
            <person name="Schelkunov M."/>
            <person name="Shtratnikova V."/>
            <person name="Makarenko M."/>
            <person name="Klepikova A."/>
            <person name="Omelchenko D."/>
            <person name="Novikova G."/>
            <person name="Obukhova E."/>
            <person name="Bogdanov V."/>
            <person name="Penin A."/>
            <person name="Logacheva M."/>
        </authorList>
    </citation>
    <scope>NUCLEOTIDE SEQUENCE</scope>
    <source>
        <strain evidence="2">Hsosn_3</strain>
        <tissue evidence="2">Leaf</tissue>
    </source>
</reference>
<dbReference type="InterPro" id="IPR017451">
    <property type="entry name" value="F-box-assoc_interact_dom"/>
</dbReference>
<feature type="domain" description="F-box" evidence="1">
    <location>
        <begin position="19"/>
        <end position="53"/>
    </location>
</feature>
<proteinExistence type="predicted"/>